<protein>
    <submittedName>
        <fullName evidence="2">Leucine rich repeat-containing protein</fullName>
    </submittedName>
</protein>
<dbReference type="InterPro" id="IPR032675">
    <property type="entry name" value="LRR_dom_sf"/>
</dbReference>
<dbReference type="Pfam" id="PF13306">
    <property type="entry name" value="LRR_5"/>
    <property type="match status" value="1"/>
</dbReference>
<accession>A0A1T4W5H8</accession>
<dbReference type="OrthoDB" id="1767172at2"/>
<dbReference type="AlphaFoldDB" id="A0A1T4W5H8"/>
<dbReference type="Proteomes" id="UP000190814">
    <property type="component" value="Unassembled WGS sequence"/>
</dbReference>
<sequence length="315" mass="35507">MRNNKIIRKILCLIMIFVLSVNVSASETVNVKINKKTNTAIVSGKGAMAKKMTYAGNKKIKKVIIKNKVTSISAGAFKNCNKLKSVKFGKKVKKIGRFAFAGTQIRKLTLPKSVKNIGIGAFQTKKSIKTVKMPGKIKTKTVLDYEKPLVISNADNISFTTNLNLDTLLYVNAKNYKVSDKDKNYSSEDGVVYSKDGKKAVRLPNREKVEISSKCEEFDVFSYMYAYFYGDDYYEFECDKVKEIVIPKSVTKVTDGCDTGKLYYDYGMYKDKANIEKIEIKNLELDESSLEKLESVFANGCEVEKTETSIILKKK</sequence>
<proteinExistence type="predicted"/>
<feature type="chain" id="PRO_5012459367" evidence="1">
    <location>
        <begin position="26"/>
        <end position="315"/>
    </location>
</feature>
<dbReference type="InterPro" id="IPR026906">
    <property type="entry name" value="LRR_5"/>
</dbReference>
<gene>
    <name evidence="2" type="ORF">SAMN02745111_02365</name>
</gene>
<reference evidence="2 3" key="1">
    <citation type="submission" date="2017-02" db="EMBL/GenBank/DDBJ databases">
        <authorList>
            <person name="Peterson S.W."/>
        </authorList>
    </citation>
    <scope>NUCLEOTIDE SEQUENCE [LARGE SCALE GENOMIC DNA]</scope>
    <source>
        <strain evidence="2 3">ATCC 35992</strain>
    </source>
</reference>
<feature type="signal peptide" evidence="1">
    <location>
        <begin position="1"/>
        <end position="25"/>
    </location>
</feature>
<evidence type="ECO:0000256" key="1">
    <source>
        <dbReference type="SAM" id="SignalP"/>
    </source>
</evidence>
<dbReference type="Gene3D" id="3.80.10.10">
    <property type="entry name" value="Ribonuclease Inhibitor"/>
    <property type="match status" value="1"/>
</dbReference>
<dbReference type="RefSeq" id="WP_078767177.1">
    <property type="nucleotide sequence ID" value="NZ_FUXZ01000020.1"/>
</dbReference>
<keyword evidence="1" id="KW-0732">Signal</keyword>
<organism evidence="2 3">
    <name type="scientific">Eubacterium uniforme</name>
    <dbReference type="NCBI Taxonomy" id="39495"/>
    <lineage>
        <taxon>Bacteria</taxon>
        <taxon>Bacillati</taxon>
        <taxon>Bacillota</taxon>
        <taxon>Clostridia</taxon>
        <taxon>Eubacteriales</taxon>
        <taxon>Eubacteriaceae</taxon>
        <taxon>Eubacterium</taxon>
    </lineage>
</organism>
<name>A0A1T4W5H8_9FIRM</name>
<evidence type="ECO:0000313" key="2">
    <source>
        <dbReference type="EMBL" id="SKA72502.1"/>
    </source>
</evidence>
<evidence type="ECO:0000313" key="3">
    <source>
        <dbReference type="Proteomes" id="UP000190814"/>
    </source>
</evidence>
<dbReference type="STRING" id="39495.SAMN02745111_02365"/>
<keyword evidence="3" id="KW-1185">Reference proteome</keyword>
<dbReference type="EMBL" id="FUXZ01000020">
    <property type="protein sequence ID" value="SKA72502.1"/>
    <property type="molecule type" value="Genomic_DNA"/>
</dbReference>